<organism evidence="2 3">
    <name type="scientific">Pseudomicrostroma glucosiphilum</name>
    <dbReference type="NCBI Taxonomy" id="1684307"/>
    <lineage>
        <taxon>Eukaryota</taxon>
        <taxon>Fungi</taxon>
        <taxon>Dikarya</taxon>
        <taxon>Basidiomycota</taxon>
        <taxon>Ustilaginomycotina</taxon>
        <taxon>Exobasidiomycetes</taxon>
        <taxon>Microstromatales</taxon>
        <taxon>Microstromatales incertae sedis</taxon>
        <taxon>Pseudomicrostroma</taxon>
    </lineage>
</organism>
<evidence type="ECO:0000259" key="1">
    <source>
        <dbReference type="SMART" id="SM00148"/>
    </source>
</evidence>
<dbReference type="OrthoDB" id="1046782at2759"/>
<dbReference type="InterPro" id="IPR017946">
    <property type="entry name" value="PLC-like_Pdiesterase_TIM-brl"/>
</dbReference>
<feature type="domain" description="Phosphatidylinositol-specific phospholipase C X" evidence="1">
    <location>
        <begin position="36"/>
        <end position="180"/>
    </location>
</feature>
<dbReference type="Gene3D" id="3.20.20.190">
    <property type="entry name" value="Phosphatidylinositol (PI) phosphodiesterase"/>
    <property type="match status" value="1"/>
</dbReference>
<dbReference type="PROSITE" id="PS50007">
    <property type="entry name" value="PIPLC_X_DOMAIN"/>
    <property type="match status" value="1"/>
</dbReference>
<dbReference type="AlphaFoldDB" id="A0A316UIG2"/>
<dbReference type="RefSeq" id="XP_025350155.1">
    <property type="nucleotide sequence ID" value="XM_025490126.1"/>
</dbReference>
<evidence type="ECO:0000313" key="2">
    <source>
        <dbReference type="EMBL" id="PWN22995.1"/>
    </source>
</evidence>
<dbReference type="InterPro" id="IPR051057">
    <property type="entry name" value="PI-PLC_domain"/>
</dbReference>
<protein>
    <submittedName>
        <fullName evidence="2">PLC-like phosphodiesterase</fullName>
    </submittedName>
</protein>
<reference evidence="2 3" key="1">
    <citation type="journal article" date="2018" name="Mol. Biol. Evol.">
        <title>Broad Genomic Sampling Reveals a Smut Pathogenic Ancestry of the Fungal Clade Ustilaginomycotina.</title>
        <authorList>
            <person name="Kijpornyongpan T."/>
            <person name="Mondo S.J."/>
            <person name="Barry K."/>
            <person name="Sandor L."/>
            <person name="Lee J."/>
            <person name="Lipzen A."/>
            <person name="Pangilinan J."/>
            <person name="LaButti K."/>
            <person name="Hainaut M."/>
            <person name="Henrissat B."/>
            <person name="Grigoriev I.V."/>
            <person name="Spatafora J.W."/>
            <person name="Aime M.C."/>
        </authorList>
    </citation>
    <scope>NUCLEOTIDE SEQUENCE [LARGE SCALE GENOMIC DNA]</scope>
    <source>
        <strain evidence="2 3">MCA 4718</strain>
    </source>
</reference>
<dbReference type="InterPro" id="IPR000909">
    <property type="entry name" value="PLipase_C_PInositol-sp_X_dom"/>
</dbReference>
<dbReference type="EMBL" id="KZ819322">
    <property type="protein sequence ID" value="PWN22995.1"/>
    <property type="molecule type" value="Genomic_DNA"/>
</dbReference>
<dbReference type="GeneID" id="37011860"/>
<dbReference type="PANTHER" id="PTHR13593:SF148">
    <property type="entry name" value="PHOSPHATIDYLINOSITOL-SPECIFIC PHOSPHOLIPASE C X DOMAIN-CONTAINING PROTEIN"/>
    <property type="match status" value="1"/>
</dbReference>
<sequence length="366" mass="41053">MQGTPRLEKTDGSFPPLQLLLLPNRDKDNFMSLLPDSVCLSALSIPGTHETFARYGWPIAQCQEVTSTIRAQLEDGIRFMDFRVTPKGRKGKERLLAYHGLTAERIELGAALQQVYDFLKDERSRRETVIISIKQEKGDRQLMKRLLFDLYVRPNEDKWFLSPKIPTLGEARGKIVMFSRFGESNEDRVGGIHPPIWPNNEKGVWEYTLPLSGQKVKTQDWFNIGSSSNIPVKFDLASQLLDEAGADPDVFALDFISGATFPRATPPVVAKGWWETGPKCIGIEGMNRRMVDLIAGKLMQTSGESEKEHVQGARRTAAQPGLQACYAIDFYGYENAASLIPLLIEANFTEEMVAARRAEDKAIECV</sequence>
<dbReference type="STRING" id="1684307.A0A316UIG2"/>
<dbReference type="GO" id="GO:0006629">
    <property type="term" value="P:lipid metabolic process"/>
    <property type="evidence" value="ECO:0007669"/>
    <property type="project" value="InterPro"/>
</dbReference>
<keyword evidence="3" id="KW-1185">Reference proteome</keyword>
<dbReference type="Pfam" id="PF00388">
    <property type="entry name" value="PI-PLC-X"/>
    <property type="match status" value="1"/>
</dbReference>
<gene>
    <name evidence="2" type="ORF">BCV69DRAFT_244740</name>
</gene>
<dbReference type="PANTHER" id="PTHR13593">
    <property type="match status" value="1"/>
</dbReference>
<dbReference type="SUPFAM" id="SSF51695">
    <property type="entry name" value="PLC-like phosphodiesterases"/>
    <property type="match status" value="1"/>
</dbReference>
<dbReference type="SMART" id="SM00148">
    <property type="entry name" value="PLCXc"/>
    <property type="match status" value="1"/>
</dbReference>
<dbReference type="GO" id="GO:0008081">
    <property type="term" value="F:phosphoric diester hydrolase activity"/>
    <property type="evidence" value="ECO:0007669"/>
    <property type="project" value="InterPro"/>
</dbReference>
<name>A0A316UIG2_9BASI</name>
<dbReference type="Proteomes" id="UP000245942">
    <property type="component" value="Unassembled WGS sequence"/>
</dbReference>
<evidence type="ECO:0000313" key="3">
    <source>
        <dbReference type="Proteomes" id="UP000245942"/>
    </source>
</evidence>
<accession>A0A316UIG2</accession>
<proteinExistence type="predicted"/>